<dbReference type="CDD" id="cd04322">
    <property type="entry name" value="LysRS_N"/>
    <property type="match status" value="1"/>
</dbReference>
<dbReference type="Pfam" id="PF00152">
    <property type="entry name" value="tRNA-synt_2"/>
    <property type="match status" value="1"/>
</dbReference>
<dbReference type="GO" id="GO:0000049">
    <property type="term" value="F:tRNA binding"/>
    <property type="evidence" value="ECO:0007669"/>
    <property type="project" value="TreeGrafter"/>
</dbReference>
<feature type="domain" description="Aminoacyl-transfer RNA synthetases class-II family profile" evidence="8">
    <location>
        <begin position="172"/>
        <end position="484"/>
    </location>
</feature>
<accession>A0A0F9UI72</accession>
<keyword evidence="6" id="KW-0030">Aminoacyl-tRNA synthetase</keyword>
<keyword evidence="4" id="KW-0547">Nucleotide-binding</keyword>
<dbReference type="PROSITE" id="PS50862">
    <property type="entry name" value="AA_TRNA_LIGASE_II"/>
    <property type="match status" value="1"/>
</dbReference>
<dbReference type="InterPro" id="IPR044136">
    <property type="entry name" value="Lys-tRNA-ligase_II_N"/>
</dbReference>
<dbReference type="InterPro" id="IPR004365">
    <property type="entry name" value="NA-bd_OB_tRNA"/>
</dbReference>
<organism evidence="9">
    <name type="scientific">marine sediment metagenome</name>
    <dbReference type="NCBI Taxonomy" id="412755"/>
    <lineage>
        <taxon>unclassified sequences</taxon>
        <taxon>metagenomes</taxon>
        <taxon>ecological metagenomes</taxon>
    </lineage>
</organism>
<dbReference type="Gene3D" id="3.30.930.10">
    <property type="entry name" value="Bira Bifunctional Protein, Domain 2"/>
    <property type="match status" value="1"/>
</dbReference>
<keyword evidence="3" id="KW-0479">Metal-binding</keyword>
<evidence type="ECO:0000256" key="3">
    <source>
        <dbReference type="ARBA" id="ARBA00022723"/>
    </source>
</evidence>
<dbReference type="GO" id="GO:0004824">
    <property type="term" value="F:lysine-tRNA ligase activity"/>
    <property type="evidence" value="ECO:0007669"/>
    <property type="project" value="UniProtKB-EC"/>
</dbReference>
<keyword evidence="5" id="KW-0067">ATP-binding</keyword>
<proteinExistence type="inferred from homology"/>
<dbReference type="NCBIfam" id="TIGR00499">
    <property type="entry name" value="lysS_bact"/>
    <property type="match status" value="1"/>
</dbReference>
<dbReference type="EMBL" id="LAZR01000677">
    <property type="protein sequence ID" value="KKN60941.1"/>
    <property type="molecule type" value="Genomic_DNA"/>
</dbReference>
<evidence type="ECO:0000256" key="6">
    <source>
        <dbReference type="ARBA" id="ARBA00023146"/>
    </source>
</evidence>
<evidence type="ECO:0000313" key="9">
    <source>
        <dbReference type="EMBL" id="KKN60941.1"/>
    </source>
</evidence>
<keyword evidence="2" id="KW-0436">Ligase</keyword>
<reference evidence="9" key="1">
    <citation type="journal article" date="2015" name="Nature">
        <title>Complex archaea that bridge the gap between prokaryotes and eukaryotes.</title>
        <authorList>
            <person name="Spang A."/>
            <person name="Saw J.H."/>
            <person name="Jorgensen S.L."/>
            <person name="Zaremba-Niedzwiedzka K."/>
            <person name="Martijn J."/>
            <person name="Lind A.E."/>
            <person name="van Eijk R."/>
            <person name="Schleper C."/>
            <person name="Guy L."/>
            <person name="Ettema T.J."/>
        </authorList>
    </citation>
    <scope>NUCLEOTIDE SEQUENCE</scope>
</reference>
<dbReference type="Pfam" id="PF01336">
    <property type="entry name" value="tRNA_anti-codon"/>
    <property type="match status" value="1"/>
</dbReference>
<evidence type="ECO:0000256" key="1">
    <source>
        <dbReference type="ARBA" id="ARBA00013166"/>
    </source>
</evidence>
<dbReference type="GO" id="GO:0046872">
    <property type="term" value="F:metal ion binding"/>
    <property type="evidence" value="ECO:0007669"/>
    <property type="project" value="UniProtKB-KW"/>
</dbReference>
<gene>
    <name evidence="9" type="ORF">LCGC14_0526830</name>
</gene>
<dbReference type="PANTHER" id="PTHR42918">
    <property type="entry name" value="LYSYL-TRNA SYNTHETASE"/>
    <property type="match status" value="1"/>
</dbReference>
<dbReference type="NCBIfam" id="NF001756">
    <property type="entry name" value="PRK00484.1"/>
    <property type="match status" value="1"/>
</dbReference>
<comment type="catalytic activity">
    <reaction evidence="7">
        <text>tRNA(Lys) + L-lysine + ATP = L-lysyl-tRNA(Lys) + AMP + diphosphate</text>
        <dbReference type="Rhea" id="RHEA:20792"/>
        <dbReference type="Rhea" id="RHEA-COMP:9696"/>
        <dbReference type="Rhea" id="RHEA-COMP:9697"/>
        <dbReference type="ChEBI" id="CHEBI:30616"/>
        <dbReference type="ChEBI" id="CHEBI:32551"/>
        <dbReference type="ChEBI" id="CHEBI:33019"/>
        <dbReference type="ChEBI" id="CHEBI:78442"/>
        <dbReference type="ChEBI" id="CHEBI:78529"/>
        <dbReference type="ChEBI" id="CHEBI:456215"/>
        <dbReference type="EC" id="6.1.1.6"/>
    </reaction>
</comment>
<dbReference type="InterPro" id="IPR004364">
    <property type="entry name" value="Aa-tRNA-synt_II"/>
</dbReference>
<evidence type="ECO:0000256" key="2">
    <source>
        <dbReference type="ARBA" id="ARBA00022598"/>
    </source>
</evidence>
<dbReference type="GO" id="GO:0006430">
    <property type="term" value="P:lysyl-tRNA aminoacylation"/>
    <property type="evidence" value="ECO:0007669"/>
    <property type="project" value="InterPro"/>
</dbReference>
<dbReference type="EC" id="6.1.1.6" evidence="1"/>
<evidence type="ECO:0000256" key="4">
    <source>
        <dbReference type="ARBA" id="ARBA00022741"/>
    </source>
</evidence>
<dbReference type="CDD" id="cd00775">
    <property type="entry name" value="LysRS_core"/>
    <property type="match status" value="1"/>
</dbReference>
<comment type="caution">
    <text evidence="9">The sequence shown here is derived from an EMBL/GenBank/DDBJ whole genome shotgun (WGS) entry which is preliminary data.</text>
</comment>
<protein>
    <recommendedName>
        <fullName evidence="1">lysine--tRNA ligase</fullName>
        <ecNumber evidence="1">6.1.1.6</ecNumber>
    </recommendedName>
</protein>
<dbReference type="GO" id="GO:0005524">
    <property type="term" value="F:ATP binding"/>
    <property type="evidence" value="ECO:0007669"/>
    <property type="project" value="UniProtKB-KW"/>
</dbReference>
<dbReference type="InterPro" id="IPR012340">
    <property type="entry name" value="NA-bd_OB-fold"/>
</dbReference>
<evidence type="ECO:0000256" key="7">
    <source>
        <dbReference type="ARBA" id="ARBA00048573"/>
    </source>
</evidence>
<evidence type="ECO:0000259" key="8">
    <source>
        <dbReference type="PROSITE" id="PS50862"/>
    </source>
</evidence>
<evidence type="ECO:0000256" key="5">
    <source>
        <dbReference type="ARBA" id="ARBA00022840"/>
    </source>
</evidence>
<dbReference type="PRINTS" id="PR00982">
    <property type="entry name" value="TRNASYNTHLYS"/>
</dbReference>
<dbReference type="InterPro" id="IPR006195">
    <property type="entry name" value="aa-tRNA-synth_II"/>
</dbReference>
<dbReference type="InterPro" id="IPR002313">
    <property type="entry name" value="Lys-tRNA-ligase_II"/>
</dbReference>
<dbReference type="HAMAP" id="MF_00252">
    <property type="entry name" value="Lys_tRNA_synth_class2"/>
    <property type="match status" value="1"/>
</dbReference>
<dbReference type="InterPro" id="IPR018149">
    <property type="entry name" value="Lys-tRNA-synth_II_C"/>
</dbReference>
<dbReference type="GO" id="GO:0005829">
    <property type="term" value="C:cytosol"/>
    <property type="evidence" value="ECO:0007669"/>
    <property type="project" value="TreeGrafter"/>
</dbReference>
<dbReference type="SUPFAM" id="SSF55681">
    <property type="entry name" value="Class II aaRS and biotin synthetases"/>
    <property type="match status" value="1"/>
</dbReference>
<dbReference type="PANTHER" id="PTHR42918:SF15">
    <property type="entry name" value="LYSINE--TRNA LIGASE, CHLOROPLASTIC_MITOCHONDRIAL"/>
    <property type="match status" value="1"/>
</dbReference>
<dbReference type="InterPro" id="IPR045864">
    <property type="entry name" value="aa-tRNA-synth_II/BPL/LPL"/>
</dbReference>
<dbReference type="Gene3D" id="2.40.50.140">
    <property type="entry name" value="Nucleic acid-binding proteins"/>
    <property type="match status" value="1"/>
</dbReference>
<name>A0A0F9UI72_9ZZZZ</name>
<sequence>MSQETQSSELIKQRLSKLKRLQKEGKTTFAYSFKGKQEISSIIEENKDLQPQESGKNAKVAGRLTALREHGKVIFADLTDASAKIQLYAAANVLDKKFKEFADLDIGDIAGFEGQVFQTRRGELSLKIENFELLTKSIRPLPEKWHGLKNVETRFRQRYLDLLANPKAREIFQIREIALRTIRNFLSDNDFSEVDTPILQPLYGGATARPFVTHHNALDRDLYLRIAPELYLKRLLIGNMEKVFELGRNFRNEGLSIKHNPEFTMLEVYQAYADYEDMLLLTENLLKEVVDKATGSLKITYQERKIDFSKFKKMTMIGSIEKIGGIKVSFDMSLKELKKIAEDNEIKVQDYWGKGHLVNAIFEKTVEHQLIQPTFITDFPTEISPLAKVSPTDPNIAERFELIVFGREMANAFSELTDPIEQRKRFEEQKKTENRREVPQTIDEDFIKALEYGMPPAGGLGVGVDRLLMLLTDSYSIKEVILFPHLRTLE</sequence>
<dbReference type="AlphaFoldDB" id="A0A0F9UI72"/>
<dbReference type="SUPFAM" id="SSF50249">
    <property type="entry name" value="Nucleic acid-binding proteins"/>
    <property type="match status" value="1"/>
</dbReference>